<sequence length="95" mass="11045">MEVCQPLPTGRLMQEQIDRFGFRGEGWYIVVVEDCTIVAAKPFPYTVDDPNYRRHIQDHVRALDACYAELPDVFAAYHLGGLLLEFQHLFEFRPT</sequence>
<accession>A0A2T7G2V0</accession>
<organism evidence="1 2">
    <name type="scientific">Pelagivirga sediminicola</name>
    <dbReference type="NCBI Taxonomy" id="2170575"/>
    <lineage>
        <taxon>Bacteria</taxon>
        <taxon>Pseudomonadati</taxon>
        <taxon>Pseudomonadota</taxon>
        <taxon>Alphaproteobacteria</taxon>
        <taxon>Rhodobacterales</taxon>
        <taxon>Paracoccaceae</taxon>
        <taxon>Pelagivirga</taxon>
    </lineage>
</organism>
<dbReference type="Proteomes" id="UP000244446">
    <property type="component" value="Unassembled WGS sequence"/>
</dbReference>
<comment type="caution">
    <text evidence="1">The sequence shown here is derived from an EMBL/GenBank/DDBJ whole genome shotgun (WGS) entry which is preliminary data.</text>
</comment>
<keyword evidence="2" id="KW-1185">Reference proteome</keyword>
<reference evidence="1 2" key="1">
    <citation type="submission" date="2018-04" db="EMBL/GenBank/DDBJ databases">
        <title>Pelagivirga bohaiensis gen. nov., sp. nov., a bacterium isolated from the Bohai Sea.</title>
        <authorList>
            <person name="Ji X."/>
        </authorList>
    </citation>
    <scope>NUCLEOTIDE SEQUENCE [LARGE SCALE GENOMIC DNA]</scope>
    <source>
        <strain evidence="1 2">BH-SD19</strain>
    </source>
</reference>
<dbReference type="EMBL" id="QCYH01000019">
    <property type="protein sequence ID" value="PVA08718.1"/>
    <property type="molecule type" value="Genomic_DNA"/>
</dbReference>
<proteinExistence type="predicted"/>
<gene>
    <name evidence="1" type="ORF">DC366_17785</name>
</gene>
<evidence type="ECO:0000313" key="1">
    <source>
        <dbReference type="EMBL" id="PVA08718.1"/>
    </source>
</evidence>
<name>A0A2T7G2V0_9RHOB</name>
<evidence type="ECO:0000313" key="2">
    <source>
        <dbReference type="Proteomes" id="UP000244446"/>
    </source>
</evidence>
<protein>
    <submittedName>
        <fullName evidence="1">Uncharacterized protein</fullName>
    </submittedName>
</protein>
<dbReference type="AlphaFoldDB" id="A0A2T7G2V0"/>